<accession>A0A1R0Y5P8</accession>
<dbReference type="Proteomes" id="UP000187439">
    <property type="component" value="Unassembled WGS sequence"/>
</dbReference>
<proteinExistence type="predicted"/>
<dbReference type="OrthoDB" id="67652at2"/>
<protein>
    <submittedName>
        <fullName evidence="1">Uncharacterized protein</fullName>
    </submittedName>
</protein>
<dbReference type="SUPFAM" id="SSF51126">
    <property type="entry name" value="Pectin lyase-like"/>
    <property type="match status" value="1"/>
</dbReference>
<dbReference type="RefSeq" id="WP_076118144.1">
    <property type="nucleotide sequence ID" value="NZ_MPTC01000004.1"/>
</dbReference>
<evidence type="ECO:0000313" key="1">
    <source>
        <dbReference type="EMBL" id="OMD42655.1"/>
    </source>
</evidence>
<dbReference type="InterPro" id="IPR011050">
    <property type="entry name" value="Pectin_lyase_fold/virulence"/>
</dbReference>
<comment type="caution">
    <text evidence="1">The sequence shown here is derived from an EMBL/GenBank/DDBJ whole genome shotgun (WGS) entry which is preliminary data.</text>
</comment>
<evidence type="ECO:0000313" key="2">
    <source>
        <dbReference type="Proteomes" id="UP000187439"/>
    </source>
</evidence>
<reference evidence="1 2" key="1">
    <citation type="submission" date="2016-10" db="EMBL/GenBank/DDBJ databases">
        <title>Paenibacillus species isolates.</title>
        <authorList>
            <person name="Beno S.M."/>
        </authorList>
    </citation>
    <scope>NUCLEOTIDE SEQUENCE [LARGE SCALE GENOMIC DNA]</scope>
    <source>
        <strain evidence="1 2">FSL H7-0710</strain>
    </source>
</reference>
<sequence length="411" mass="47378">MQIYKEKVNLLREAMKDNKAKLYAIMDHPLASQEEYYRDLYLKMLCLVAHYSDGMNDSQLFLLQRIILGVTKDTSMQEYIRRATEADKDFLEDFIEGFRTEELKFAFAVDSLVLSAIGNRDTAGQLQFIAELSEQLQISAAEIKYLALLSQSIIEQNHDKYTAADELRPAGISAGMFYYYTKAYVQVFITAGNDSFTMIYQERTPYNFEQQKGNYLSPKSMLMRKNHIHLENMIINTADFQLMFEGCEQVELINCEFIGSDNSITFKCCKEILLEKCFFHNFKTKALVVEDITIIKVISCDFDKCMSINNITWFNWQSLGSVFFSNKPSNIQNLFIDTCTFKDCGGKNTQDGYYASEIISNCTAIVNNSKFINCWNYNKNDERDPVNSQRTLFTSNSQNQNNEFIGSANFS</sequence>
<dbReference type="AlphaFoldDB" id="A0A1R0Y5P8"/>
<gene>
    <name evidence="1" type="ORF">BSK52_07590</name>
</gene>
<name>A0A1R0Y5P8_9BACL</name>
<organism evidence="1 2">
    <name type="scientific">Paenibacillus odorifer</name>
    <dbReference type="NCBI Taxonomy" id="189426"/>
    <lineage>
        <taxon>Bacteria</taxon>
        <taxon>Bacillati</taxon>
        <taxon>Bacillota</taxon>
        <taxon>Bacilli</taxon>
        <taxon>Bacillales</taxon>
        <taxon>Paenibacillaceae</taxon>
        <taxon>Paenibacillus</taxon>
    </lineage>
</organism>
<dbReference type="EMBL" id="MPTC01000004">
    <property type="protein sequence ID" value="OMD42655.1"/>
    <property type="molecule type" value="Genomic_DNA"/>
</dbReference>